<dbReference type="EMBL" id="JACBYE010000014">
    <property type="protein sequence ID" value="NYS93446.1"/>
    <property type="molecule type" value="Genomic_DNA"/>
</dbReference>
<evidence type="ECO:0000256" key="6">
    <source>
        <dbReference type="RuleBase" id="RU361157"/>
    </source>
</evidence>
<evidence type="ECO:0000313" key="8">
    <source>
        <dbReference type="EMBL" id="NYS93446.1"/>
    </source>
</evidence>
<feature type="transmembrane region" description="Helical" evidence="6">
    <location>
        <begin position="127"/>
        <end position="150"/>
    </location>
</feature>
<protein>
    <recommendedName>
        <fullName evidence="6">Transport permease protein</fullName>
    </recommendedName>
</protein>
<dbReference type="GO" id="GO:0043190">
    <property type="term" value="C:ATP-binding cassette (ABC) transporter complex"/>
    <property type="evidence" value="ECO:0007669"/>
    <property type="project" value="InterPro"/>
</dbReference>
<dbReference type="Proteomes" id="UP000561011">
    <property type="component" value="Unassembled WGS sequence"/>
</dbReference>
<feature type="transmembrane region" description="Helical" evidence="6">
    <location>
        <begin position="186"/>
        <end position="205"/>
    </location>
</feature>
<evidence type="ECO:0000256" key="2">
    <source>
        <dbReference type="ARBA" id="ARBA00022692"/>
    </source>
</evidence>
<feature type="transmembrane region" description="Helical" evidence="6">
    <location>
        <begin position="240"/>
        <end position="260"/>
    </location>
</feature>
<keyword evidence="4 6" id="KW-0472">Membrane</keyword>
<keyword evidence="3 6" id="KW-1133">Transmembrane helix</keyword>
<dbReference type="Pfam" id="PF01061">
    <property type="entry name" value="ABC2_membrane"/>
    <property type="match status" value="1"/>
</dbReference>
<feature type="transmembrane region" description="Helical" evidence="6">
    <location>
        <begin position="46"/>
        <end position="66"/>
    </location>
</feature>
<keyword evidence="5" id="KW-0046">Antibiotic resistance</keyword>
<name>A0A853ES44_9MICO</name>
<keyword evidence="6" id="KW-0813">Transport</keyword>
<dbReference type="PROSITE" id="PS51012">
    <property type="entry name" value="ABC_TM2"/>
    <property type="match status" value="1"/>
</dbReference>
<comment type="caution">
    <text evidence="8">The sequence shown here is derived from an EMBL/GenBank/DDBJ whole genome shotgun (WGS) entry which is preliminary data.</text>
</comment>
<keyword evidence="2 6" id="KW-0812">Transmembrane</keyword>
<comment type="similarity">
    <text evidence="6">Belongs to the ABC-2 integral membrane protein family.</text>
</comment>
<evidence type="ECO:0000259" key="7">
    <source>
        <dbReference type="PROSITE" id="PS51012"/>
    </source>
</evidence>
<comment type="subcellular location">
    <subcellularLocation>
        <location evidence="6">Cell membrane</location>
        <topology evidence="6">Multi-pass membrane protein</topology>
    </subcellularLocation>
    <subcellularLocation>
        <location evidence="1">Membrane</location>
        <topology evidence="1">Multi-pass membrane protein</topology>
    </subcellularLocation>
</comment>
<dbReference type="GO" id="GO:0140359">
    <property type="term" value="F:ABC-type transporter activity"/>
    <property type="evidence" value="ECO:0007669"/>
    <property type="project" value="InterPro"/>
</dbReference>
<feature type="transmembrane region" description="Helical" evidence="6">
    <location>
        <begin position="78"/>
        <end position="102"/>
    </location>
</feature>
<organism evidence="8 9">
    <name type="scientific">Sanguibacter inulinus</name>
    <dbReference type="NCBI Taxonomy" id="60922"/>
    <lineage>
        <taxon>Bacteria</taxon>
        <taxon>Bacillati</taxon>
        <taxon>Actinomycetota</taxon>
        <taxon>Actinomycetes</taxon>
        <taxon>Micrococcales</taxon>
        <taxon>Sanguibacteraceae</taxon>
        <taxon>Sanguibacter</taxon>
    </lineage>
</organism>
<dbReference type="InterPro" id="IPR047817">
    <property type="entry name" value="ABC2_TM_bact-type"/>
</dbReference>
<keyword evidence="9" id="KW-1185">Reference proteome</keyword>
<dbReference type="InterPro" id="IPR000412">
    <property type="entry name" value="ABC_2_transport"/>
</dbReference>
<reference evidence="8 9" key="1">
    <citation type="submission" date="2020-07" db="EMBL/GenBank/DDBJ databases">
        <title>MOT database genomes.</title>
        <authorList>
            <person name="Joseph S."/>
            <person name="Aduse-Opoku J."/>
            <person name="Hashim A."/>
            <person name="Wade W."/>
            <person name="Curtis M."/>
        </authorList>
    </citation>
    <scope>NUCLEOTIDE SEQUENCE [LARGE SCALE GENOMIC DNA]</scope>
    <source>
        <strain evidence="8 9">DSM 100099</strain>
    </source>
</reference>
<evidence type="ECO:0000313" key="9">
    <source>
        <dbReference type="Proteomes" id="UP000561011"/>
    </source>
</evidence>
<sequence length="266" mass="27175">MSTTPQDAAVRPVPAPSTAGAASVGRRLVAQSTFEARAILRNGEQLMVTILLPVMALIGLTQTSIVEIDTGDASRIDFMTPGVIALAVMSAAFTSQSIATAFDRRNGVLRLMATTPLGRGGLLTSKIVGVLAVEAVQIAVISVVAVVLGWRPDPAGIPLALVAVLLGTAAFTSLALLLAGTLRAEGVLAVANIVLVLLVVLGAVLTSADQLPGTLRHVALLLPSGALGEAVRGAFLDGSIPAFSIVVLFGWTAALGWGAGKLFRWS</sequence>
<proteinExistence type="inferred from homology"/>
<dbReference type="GO" id="GO:0046677">
    <property type="term" value="P:response to antibiotic"/>
    <property type="evidence" value="ECO:0007669"/>
    <property type="project" value="UniProtKB-KW"/>
</dbReference>
<evidence type="ECO:0000256" key="1">
    <source>
        <dbReference type="ARBA" id="ARBA00004141"/>
    </source>
</evidence>
<evidence type="ECO:0000256" key="5">
    <source>
        <dbReference type="ARBA" id="ARBA00023251"/>
    </source>
</evidence>
<dbReference type="PANTHER" id="PTHR43229">
    <property type="entry name" value="NODULATION PROTEIN J"/>
    <property type="match status" value="1"/>
</dbReference>
<feature type="domain" description="ABC transmembrane type-2" evidence="7">
    <location>
        <begin position="44"/>
        <end position="266"/>
    </location>
</feature>
<dbReference type="RefSeq" id="WP_179913096.1">
    <property type="nucleotide sequence ID" value="NZ_JACBYE010000014.1"/>
</dbReference>
<keyword evidence="6" id="KW-1003">Cell membrane</keyword>
<gene>
    <name evidence="8" type="ORF">HZZ10_07890</name>
</gene>
<dbReference type="InterPro" id="IPR051784">
    <property type="entry name" value="Nod_factor_ABC_transporter"/>
</dbReference>
<dbReference type="AlphaFoldDB" id="A0A853ES44"/>
<accession>A0A853ES44</accession>
<evidence type="ECO:0000256" key="3">
    <source>
        <dbReference type="ARBA" id="ARBA00022989"/>
    </source>
</evidence>
<dbReference type="InterPro" id="IPR013525">
    <property type="entry name" value="ABC2_TM"/>
</dbReference>
<dbReference type="PIRSF" id="PIRSF006648">
    <property type="entry name" value="DrrB"/>
    <property type="match status" value="1"/>
</dbReference>
<evidence type="ECO:0000256" key="4">
    <source>
        <dbReference type="ARBA" id="ARBA00023136"/>
    </source>
</evidence>
<feature type="transmembrane region" description="Helical" evidence="6">
    <location>
        <begin position="156"/>
        <end position="179"/>
    </location>
</feature>
<dbReference type="PANTHER" id="PTHR43229:SF2">
    <property type="entry name" value="NODULATION PROTEIN J"/>
    <property type="match status" value="1"/>
</dbReference>